<keyword evidence="5" id="KW-0805">Transcription regulation</keyword>
<dbReference type="Ensembl" id="ENSSFAT00005029274.1">
    <property type="protein sequence ID" value="ENSSFAP00005028213.1"/>
    <property type="gene ID" value="ENSSFAG00005014408.1"/>
</dbReference>
<keyword evidence="8" id="KW-0539">Nucleus</keyword>
<evidence type="ECO:0000313" key="13">
    <source>
        <dbReference type="Proteomes" id="UP000472267"/>
    </source>
</evidence>
<evidence type="ECO:0000256" key="7">
    <source>
        <dbReference type="ARBA" id="ARBA00023163"/>
    </source>
</evidence>
<dbReference type="InParanoid" id="A0A672HG67"/>
<dbReference type="Proteomes" id="UP000472267">
    <property type="component" value="Unassembled WGS sequence"/>
</dbReference>
<feature type="domain" description="ELM2" evidence="10">
    <location>
        <begin position="48"/>
        <end position="199"/>
    </location>
</feature>
<dbReference type="GO" id="GO:0003714">
    <property type="term" value="F:transcription corepressor activity"/>
    <property type="evidence" value="ECO:0007669"/>
    <property type="project" value="TreeGrafter"/>
</dbReference>
<evidence type="ECO:0000259" key="11">
    <source>
        <dbReference type="PROSITE" id="PS51293"/>
    </source>
</evidence>
<keyword evidence="2" id="KW-0479">Metal-binding</keyword>
<keyword evidence="6" id="KW-0238">DNA-binding</keyword>
<keyword evidence="13" id="KW-1185">Reference proteome</keyword>
<dbReference type="SMART" id="SM00717">
    <property type="entry name" value="SANT"/>
    <property type="match status" value="1"/>
</dbReference>
<feature type="region of interest" description="Disordered" evidence="9">
    <location>
        <begin position="1"/>
        <end position="27"/>
    </location>
</feature>
<comment type="subcellular location">
    <subcellularLocation>
        <location evidence="1">Nucleus</location>
    </subcellularLocation>
</comment>
<evidence type="ECO:0000256" key="3">
    <source>
        <dbReference type="ARBA" id="ARBA00022771"/>
    </source>
</evidence>
<reference evidence="12" key="2">
    <citation type="submission" date="2025-09" db="UniProtKB">
        <authorList>
            <consortium name="Ensembl"/>
        </authorList>
    </citation>
    <scope>IDENTIFICATION</scope>
</reference>
<dbReference type="InterPro" id="IPR000949">
    <property type="entry name" value="ELM2_dom"/>
</dbReference>
<evidence type="ECO:0000256" key="5">
    <source>
        <dbReference type="ARBA" id="ARBA00023015"/>
    </source>
</evidence>
<dbReference type="SMART" id="SM01189">
    <property type="entry name" value="ELM2"/>
    <property type="match status" value="1"/>
</dbReference>
<protein>
    <recommendedName>
        <fullName evidence="14">SANT domain-containing protein</fullName>
    </recommendedName>
</protein>
<evidence type="ECO:0000256" key="1">
    <source>
        <dbReference type="ARBA" id="ARBA00004123"/>
    </source>
</evidence>
<accession>A0A672HG67</accession>
<dbReference type="GO" id="GO:0008270">
    <property type="term" value="F:zinc ion binding"/>
    <property type="evidence" value="ECO:0007669"/>
    <property type="project" value="UniProtKB-KW"/>
</dbReference>
<dbReference type="AlphaFoldDB" id="A0A672HG67"/>
<evidence type="ECO:0000256" key="4">
    <source>
        <dbReference type="ARBA" id="ARBA00022833"/>
    </source>
</evidence>
<dbReference type="InterPro" id="IPR017884">
    <property type="entry name" value="SANT_dom"/>
</dbReference>
<dbReference type="InterPro" id="IPR001005">
    <property type="entry name" value="SANT/Myb"/>
</dbReference>
<dbReference type="GO" id="GO:0005634">
    <property type="term" value="C:nucleus"/>
    <property type="evidence" value="ECO:0007669"/>
    <property type="project" value="UniProtKB-SubCell"/>
</dbReference>
<dbReference type="PANTHER" id="PTHR13859:SF11">
    <property type="entry name" value="GRUNGE, ISOFORM J"/>
    <property type="match status" value="1"/>
</dbReference>
<dbReference type="GO" id="GO:0003677">
    <property type="term" value="F:DNA binding"/>
    <property type="evidence" value="ECO:0007669"/>
    <property type="project" value="UniProtKB-KW"/>
</dbReference>
<dbReference type="Pfam" id="PF00249">
    <property type="entry name" value="Myb_DNA-binding"/>
    <property type="match status" value="1"/>
</dbReference>
<evidence type="ECO:0000313" key="12">
    <source>
        <dbReference type="Ensembl" id="ENSSFAP00005028213.1"/>
    </source>
</evidence>
<dbReference type="Pfam" id="PF01448">
    <property type="entry name" value="ELM2"/>
    <property type="match status" value="1"/>
</dbReference>
<evidence type="ECO:0008006" key="14">
    <source>
        <dbReference type="Google" id="ProtNLM"/>
    </source>
</evidence>
<keyword evidence="3" id="KW-0863">Zinc-finger</keyword>
<reference evidence="12" key="1">
    <citation type="submission" date="2025-08" db="UniProtKB">
        <authorList>
            <consortium name="Ensembl"/>
        </authorList>
    </citation>
    <scope>IDENTIFICATION</scope>
</reference>
<dbReference type="Gene3D" id="4.10.1240.50">
    <property type="match status" value="1"/>
</dbReference>
<dbReference type="PROSITE" id="PS51156">
    <property type="entry name" value="ELM2"/>
    <property type="match status" value="1"/>
</dbReference>
<dbReference type="PROSITE" id="PS51293">
    <property type="entry name" value="SANT"/>
    <property type="match status" value="1"/>
</dbReference>
<dbReference type="SUPFAM" id="SSF46689">
    <property type="entry name" value="Homeodomain-like"/>
    <property type="match status" value="1"/>
</dbReference>
<organism evidence="12 13">
    <name type="scientific">Salarias fasciatus</name>
    <name type="common">Jewelled blenny</name>
    <name type="synonym">Blennius fasciatus</name>
    <dbReference type="NCBI Taxonomy" id="181472"/>
    <lineage>
        <taxon>Eukaryota</taxon>
        <taxon>Metazoa</taxon>
        <taxon>Chordata</taxon>
        <taxon>Craniata</taxon>
        <taxon>Vertebrata</taxon>
        <taxon>Euteleostomi</taxon>
        <taxon>Actinopterygii</taxon>
        <taxon>Neopterygii</taxon>
        <taxon>Teleostei</taxon>
        <taxon>Neoteleostei</taxon>
        <taxon>Acanthomorphata</taxon>
        <taxon>Ovalentaria</taxon>
        <taxon>Blenniimorphae</taxon>
        <taxon>Blenniiformes</taxon>
        <taxon>Blennioidei</taxon>
        <taxon>Blenniidae</taxon>
        <taxon>Salariinae</taxon>
        <taxon>Salarias</taxon>
    </lineage>
</organism>
<dbReference type="FunFam" id="1.10.10.60:FF:000012">
    <property type="entry name" value="Metastasis-associated 1 family, member 3"/>
    <property type="match status" value="1"/>
</dbReference>
<feature type="domain" description="SANT" evidence="11">
    <location>
        <begin position="135"/>
        <end position="182"/>
    </location>
</feature>
<evidence type="ECO:0000256" key="9">
    <source>
        <dbReference type="SAM" id="MobiDB-lite"/>
    </source>
</evidence>
<evidence type="ECO:0000256" key="8">
    <source>
        <dbReference type="ARBA" id="ARBA00023242"/>
    </source>
</evidence>
<proteinExistence type="predicted"/>
<sequence>GSNKRSRAQNLRHQEYAAKKCPLQNKVPTSREIEELLGPKRRANGPYTTIRVGSRFQAELPAFQPPSPPALETQTEREELLWTPEDLPVVPSAAAGATAASVSSTASAFDMLHDPAKALQLLEEHSYTKPVEQYWTEEEQKLFCKGLKTHGKNFFLIRKEFLPGKTTGELVQFYYDWKKTPQARTVRAHLKKKPSTAAQ</sequence>
<evidence type="ECO:0000256" key="6">
    <source>
        <dbReference type="ARBA" id="ARBA00023125"/>
    </source>
</evidence>
<name>A0A672HG67_SALFA</name>
<keyword evidence="4" id="KW-0862">Zinc</keyword>
<evidence type="ECO:0000256" key="2">
    <source>
        <dbReference type="ARBA" id="ARBA00022723"/>
    </source>
</evidence>
<dbReference type="PANTHER" id="PTHR13859">
    <property type="entry name" value="ATROPHIN-RELATED"/>
    <property type="match status" value="1"/>
</dbReference>
<dbReference type="Gene3D" id="1.10.10.60">
    <property type="entry name" value="Homeodomain-like"/>
    <property type="match status" value="1"/>
</dbReference>
<dbReference type="InterPro" id="IPR009057">
    <property type="entry name" value="Homeodomain-like_sf"/>
</dbReference>
<evidence type="ECO:0000259" key="10">
    <source>
        <dbReference type="PROSITE" id="PS51156"/>
    </source>
</evidence>
<keyword evidence="7" id="KW-0804">Transcription</keyword>